<dbReference type="PANTHER" id="PTHR47844:SF1">
    <property type="entry name" value="EXOSTOSIN-LIKE 2"/>
    <property type="match status" value="1"/>
</dbReference>
<keyword evidence="2" id="KW-0328">Glycosyltransferase</keyword>
<reference evidence="8" key="2">
    <citation type="submission" date="2023-06" db="EMBL/GenBank/DDBJ databases">
        <authorList>
            <consortium name="Lawrence Berkeley National Laboratory"/>
            <person name="Haridas S."/>
            <person name="Hensen N."/>
            <person name="Bonometti L."/>
            <person name="Westerberg I."/>
            <person name="Brannstrom I.O."/>
            <person name="Guillou S."/>
            <person name="Cros-Aarteil S."/>
            <person name="Calhoun S."/>
            <person name="Kuo A."/>
            <person name="Mondo S."/>
            <person name="Pangilinan J."/>
            <person name="Riley R."/>
            <person name="Labutti K."/>
            <person name="Andreopoulos B."/>
            <person name="Lipzen A."/>
            <person name="Chen C."/>
            <person name="Yanf M."/>
            <person name="Daum C."/>
            <person name="Ng V."/>
            <person name="Clum A."/>
            <person name="Steindorff A."/>
            <person name="Ohm R."/>
            <person name="Martin F."/>
            <person name="Silar P."/>
            <person name="Natvig D."/>
            <person name="Lalanne C."/>
            <person name="Gautier V."/>
            <person name="Ament-Velasquez S.L."/>
            <person name="Kruys A."/>
            <person name="Hutchinson M.I."/>
            <person name="Powell A.J."/>
            <person name="Barry K."/>
            <person name="Miller A.N."/>
            <person name="Grigoriev I.V."/>
            <person name="Debuchy R."/>
            <person name="Gladieux P."/>
            <person name="Thoren M.H."/>
            <person name="Johannesson H."/>
        </authorList>
    </citation>
    <scope>NUCLEOTIDE SEQUENCE</scope>
    <source>
        <strain evidence="8">CBS 118394</strain>
    </source>
</reference>
<keyword evidence="3" id="KW-0808">Transferase</keyword>
<comment type="caution">
    <text evidence="8">The sequence shown here is derived from an EMBL/GenBank/DDBJ whole genome shotgun (WGS) entry which is preliminary data.</text>
</comment>
<evidence type="ECO:0008006" key="10">
    <source>
        <dbReference type="Google" id="ProtNLM"/>
    </source>
</evidence>
<proteinExistence type="predicted"/>
<evidence type="ECO:0000313" key="8">
    <source>
        <dbReference type="EMBL" id="KAK3326778.1"/>
    </source>
</evidence>
<keyword evidence="4" id="KW-0812">Transmembrane</keyword>
<name>A0AAE0MCK7_9PEZI</name>
<evidence type="ECO:0000256" key="2">
    <source>
        <dbReference type="ARBA" id="ARBA00022676"/>
    </source>
</evidence>
<protein>
    <recommendedName>
        <fullName evidence="10">Glycosyltransferase family 2 protein</fullName>
    </recommendedName>
</protein>
<dbReference type="GO" id="GO:0016020">
    <property type="term" value="C:membrane"/>
    <property type="evidence" value="ECO:0007669"/>
    <property type="project" value="UniProtKB-SubCell"/>
</dbReference>
<reference evidence="8" key="1">
    <citation type="journal article" date="2023" name="Mol. Phylogenet. Evol.">
        <title>Genome-scale phylogeny and comparative genomics of the fungal order Sordariales.</title>
        <authorList>
            <person name="Hensen N."/>
            <person name="Bonometti L."/>
            <person name="Westerberg I."/>
            <person name="Brannstrom I.O."/>
            <person name="Guillou S."/>
            <person name="Cros-Aarteil S."/>
            <person name="Calhoun S."/>
            <person name="Haridas S."/>
            <person name="Kuo A."/>
            <person name="Mondo S."/>
            <person name="Pangilinan J."/>
            <person name="Riley R."/>
            <person name="LaButti K."/>
            <person name="Andreopoulos B."/>
            <person name="Lipzen A."/>
            <person name="Chen C."/>
            <person name="Yan M."/>
            <person name="Daum C."/>
            <person name="Ng V."/>
            <person name="Clum A."/>
            <person name="Steindorff A."/>
            <person name="Ohm R.A."/>
            <person name="Martin F."/>
            <person name="Silar P."/>
            <person name="Natvig D.O."/>
            <person name="Lalanne C."/>
            <person name="Gautier V."/>
            <person name="Ament-Velasquez S.L."/>
            <person name="Kruys A."/>
            <person name="Hutchinson M.I."/>
            <person name="Powell A.J."/>
            <person name="Barry K."/>
            <person name="Miller A.N."/>
            <person name="Grigoriev I.V."/>
            <person name="Debuchy R."/>
            <person name="Gladieux P."/>
            <person name="Hiltunen Thoren M."/>
            <person name="Johannesson H."/>
        </authorList>
    </citation>
    <scope>NUCLEOTIDE SEQUENCE</scope>
    <source>
        <strain evidence="8">CBS 118394</strain>
    </source>
</reference>
<dbReference type="PANTHER" id="PTHR47844">
    <property type="entry name" value="SYNTHASE CPS1, PUTATIVE (AFU_ORTHOLOGUE AFUA_7G02500)-RELATED"/>
    <property type="match status" value="1"/>
</dbReference>
<dbReference type="SUPFAM" id="SSF53448">
    <property type="entry name" value="Nucleotide-diphospho-sugar transferases"/>
    <property type="match status" value="1"/>
</dbReference>
<evidence type="ECO:0000256" key="6">
    <source>
        <dbReference type="ARBA" id="ARBA00023136"/>
    </source>
</evidence>
<evidence type="ECO:0000256" key="1">
    <source>
        <dbReference type="ARBA" id="ARBA00004370"/>
    </source>
</evidence>
<dbReference type="Proteomes" id="UP001283341">
    <property type="component" value="Unassembled WGS sequence"/>
</dbReference>
<gene>
    <name evidence="8" type="ORF">B0H66DRAFT_589317</name>
</gene>
<comment type="subcellular location">
    <subcellularLocation>
        <location evidence="1">Membrane</location>
    </subcellularLocation>
</comment>
<dbReference type="AlphaFoldDB" id="A0AAE0MCK7"/>
<evidence type="ECO:0000313" key="9">
    <source>
        <dbReference type="Proteomes" id="UP001283341"/>
    </source>
</evidence>
<dbReference type="InterPro" id="IPR052427">
    <property type="entry name" value="Glycosyltrans_GT2/GT47"/>
</dbReference>
<evidence type="ECO:0000256" key="3">
    <source>
        <dbReference type="ARBA" id="ARBA00022679"/>
    </source>
</evidence>
<dbReference type="GO" id="GO:0016757">
    <property type="term" value="F:glycosyltransferase activity"/>
    <property type="evidence" value="ECO:0007669"/>
    <property type="project" value="UniProtKB-KW"/>
</dbReference>
<dbReference type="Pfam" id="PF13641">
    <property type="entry name" value="Glyco_tranf_2_3"/>
    <property type="match status" value="1"/>
</dbReference>
<keyword evidence="7" id="KW-0325">Glycoprotein</keyword>
<organism evidence="8 9">
    <name type="scientific">Apodospora peruviana</name>
    <dbReference type="NCBI Taxonomy" id="516989"/>
    <lineage>
        <taxon>Eukaryota</taxon>
        <taxon>Fungi</taxon>
        <taxon>Dikarya</taxon>
        <taxon>Ascomycota</taxon>
        <taxon>Pezizomycotina</taxon>
        <taxon>Sordariomycetes</taxon>
        <taxon>Sordariomycetidae</taxon>
        <taxon>Sordariales</taxon>
        <taxon>Lasiosphaeriaceae</taxon>
        <taxon>Apodospora</taxon>
    </lineage>
</organism>
<evidence type="ECO:0000256" key="5">
    <source>
        <dbReference type="ARBA" id="ARBA00022989"/>
    </source>
</evidence>
<dbReference type="EMBL" id="JAUEDM010000002">
    <property type="protein sequence ID" value="KAK3326778.1"/>
    <property type="molecule type" value="Genomic_DNA"/>
</dbReference>
<keyword evidence="9" id="KW-1185">Reference proteome</keyword>
<sequence>MIRAALNIACLALTCAAIISLLDLITAGDVALYRFLLLFVWRYLRLVINIIGFVCYRPSPNHTSNSGYYHPSRDVTVILPTVDPSGIDFNECLHTCAQNSPAKIKIVTAGDVHYTKTLEIVTPVQQQFPSVEFVVQTVAKANNRIQVAHAISSVRTSITVLLDDHVFWSASLLTSILSPFNQPDGAKIGLVGTNKRVRRLDGLTLWPRIWNTLGAIYLGRHNFETRATNAIDGRVFVVSARTFAIRTCILQHPDFLPGYVNETFLFGLLGPLNPDDDNFVTRFVVKHGWRIKIQHSRDAEIETTVGVDSPVAKKFLGQCRRWARTTWRSNSCNLFTDGSVWQEQPYCVCAVYLASLRILRRWLIQPWCICLCRRVGILGIRFGVWLDEFLGTKVVKLWPCY</sequence>
<dbReference type="InterPro" id="IPR029044">
    <property type="entry name" value="Nucleotide-diphossugar_trans"/>
</dbReference>
<evidence type="ECO:0000256" key="4">
    <source>
        <dbReference type="ARBA" id="ARBA00022692"/>
    </source>
</evidence>
<accession>A0AAE0MCK7</accession>
<keyword evidence="5" id="KW-1133">Transmembrane helix</keyword>
<dbReference type="Gene3D" id="3.90.550.10">
    <property type="entry name" value="Spore Coat Polysaccharide Biosynthesis Protein SpsA, Chain A"/>
    <property type="match status" value="1"/>
</dbReference>
<evidence type="ECO:0000256" key="7">
    <source>
        <dbReference type="ARBA" id="ARBA00023180"/>
    </source>
</evidence>
<keyword evidence="6" id="KW-0472">Membrane</keyword>